<name>A0ABP9WBF3_9DEIO</name>
<reference evidence="1 2" key="1">
    <citation type="submission" date="2024-02" db="EMBL/GenBank/DDBJ databases">
        <title>Deinococcus carri NBRC 110142.</title>
        <authorList>
            <person name="Ichikawa N."/>
            <person name="Katano-Makiyama Y."/>
            <person name="Hidaka K."/>
        </authorList>
    </citation>
    <scope>NUCLEOTIDE SEQUENCE [LARGE SCALE GENOMIC DNA]</scope>
    <source>
        <strain evidence="1 2">NBRC 110142</strain>
    </source>
</reference>
<dbReference type="EMBL" id="BAABRP010000010">
    <property type="protein sequence ID" value="GAA5513800.1"/>
    <property type="molecule type" value="Genomic_DNA"/>
</dbReference>
<organism evidence="1 2">
    <name type="scientific">Deinococcus carri</name>
    <dbReference type="NCBI Taxonomy" id="1211323"/>
    <lineage>
        <taxon>Bacteria</taxon>
        <taxon>Thermotogati</taxon>
        <taxon>Deinococcota</taxon>
        <taxon>Deinococci</taxon>
        <taxon>Deinococcales</taxon>
        <taxon>Deinococcaceae</taxon>
        <taxon>Deinococcus</taxon>
    </lineage>
</organism>
<dbReference type="RefSeq" id="WP_345465733.1">
    <property type="nucleotide sequence ID" value="NZ_BAABRP010000010.1"/>
</dbReference>
<evidence type="ECO:0000313" key="2">
    <source>
        <dbReference type="Proteomes" id="UP001401887"/>
    </source>
</evidence>
<sequence>MQPSALRPAQPMQSRTFAAVIEYRAHGENWGTARHTVTLTSTPEGIAAQVDGQAAPLADAVSILDMADRVEVLAEVPATPPTIGKARAARLHRLMGRLGLCNPDHYGSAARAVGREVFSLATLTEAEARAVWAYLCHTLPQARQLAA</sequence>
<comment type="caution">
    <text evidence="1">The sequence shown here is derived from an EMBL/GenBank/DDBJ whole genome shotgun (WGS) entry which is preliminary data.</text>
</comment>
<protein>
    <submittedName>
        <fullName evidence="1">Uncharacterized protein</fullName>
    </submittedName>
</protein>
<evidence type="ECO:0000313" key="1">
    <source>
        <dbReference type="EMBL" id="GAA5513800.1"/>
    </source>
</evidence>
<dbReference type="Proteomes" id="UP001401887">
    <property type="component" value="Unassembled WGS sequence"/>
</dbReference>
<proteinExistence type="predicted"/>
<accession>A0ABP9WBF3</accession>
<gene>
    <name evidence="1" type="ORF">Dcar01_02548</name>
</gene>
<keyword evidence="2" id="KW-1185">Reference proteome</keyword>